<feature type="domain" description="Acyl-CoA dehydrogenase-like C-terminal" evidence="11">
    <location>
        <begin position="470"/>
        <end position="565"/>
    </location>
</feature>
<evidence type="ECO:0000259" key="8">
    <source>
        <dbReference type="Pfam" id="PF00441"/>
    </source>
</evidence>
<comment type="similarity">
    <text evidence="2 7">Belongs to the acyl-CoA dehydrogenase family.</text>
</comment>
<evidence type="ECO:0000259" key="10">
    <source>
        <dbReference type="Pfam" id="PF02771"/>
    </source>
</evidence>
<comment type="caution">
    <text evidence="12">The sequence shown here is derived from an EMBL/GenBank/DDBJ whole genome shotgun (WGS) entry which is preliminary data.</text>
</comment>
<dbReference type="RefSeq" id="WP_141648207.1">
    <property type="nucleotide sequence ID" value="NZ_VIFM01000291.1"/>
</dbReference>
<dbReference type="SUPFAM" id="SSF56645">
    <property type="entry name" value="Acyl-CoA dehydrogenase NM domain-like"/>
    <property type="match status" value="1"/>
</dbReference>
<dbReference type="GO" id="GO:0050660">
    <property type="term" value="F:flavin adenine dinucleotide binding"/>
    <property type="evidence" value="ECO:0007669"/>
    <property type="project" value="InterPro"/>
</dbReference>
<dbReference type="FunFam" id="1.20.140.10:FF:000019">
    <property type="entry name" value="Acyl-CoA dehydrogenase"/>
    <property type="match status" value="1"/>
</dbReference>
<dbReference type="Pfam" id="PF00441">
    <property type="entry name" value="Acyl-CoA_dh_1"/>
    <property type="match status" value="1"/>
</dbReference>
<dbReference type="InterPro" id="IPR036250">
    <property type="entry name" value="AcylCo_DH-like_C"/>
</dbReference>
<dbReference type="InterPro" id="IPR006089">
    <property type="entry name" value="Acyl-CoA_DH_CS"/>
</dbReference>
<dbReference type="Gene3D" id="1.10.540.10">
    <property type="entry name" value="Acyl-CoA dehydrogenase/oxidase, N-terminal domain"/>
    <property type="match status" value="1"/>
</dbReference>
<dbReference type="Pfam" id="PF02771">
    <property type="entry name" value="Acyl-CoA_dh_N"/>
    <property type="match status" value="1"/>
</dbReference>
<name>A0A540WNI0_9BACT</name>
<dbReference type="InterPro" id="IPR009075">
    <property type="entry name" value="AcylCo_DH/oxidase_C"/>
</dbReference>
<sequence length="600" mass="65180">MAAVNEPAASKEIPTGGAFLFQEVGTSRFVTPETFTEEQRLFFRTALQFSREQVLPQAVRIEHKDNVLLRELLRHAGELGLLSVDIPEAYGGTGLDKTTSLLLAEAMSLNGSWSVTFGAHTGIGSLPIVWFGNAAQKAKYLPKLGTGEWVAAYALTEQGSGSDALGAKTKAVRSPDGKHWILNGSKLYITNAAFADVFIVFAKVDGDKFTGFIVEKDTPGLTVGPEEHKMGIRGSSTCPLYFEDARVPAENLLGEVGKGHKIAFNILNYGRLKLGAGVLGGMKLQLGNALRFVQERKQFGTPIVRFPLSREKLARMAALIYALESMTYRTTGLVDARLAARDKSAPGYEGHLLAAVEEYAIESSIMKVYGSEALGQVVDDAVQLHGGAGYIEEYPVERAYRDARINRIFEGTNEINRMLITGMLIKRAVKGDLPLFAMAGNVAEELSRGEKPRARTDDALAPQEVAAEVAKRLALHGLRVAAETFGPELEQHQEVLASLSDVVMDAFALDSLVTRTRQAASGGTLDPVRLALVRLFALDSIPRAYDRTRRALCATLQGDALDKELKRLATQDIFTPYNPAELRETVMAAIESAGGYPFTE</sequence>
<dbReference type="PANTHER" id="PTHR43884">
    <property type="entry name" value="ACYL-COA DEHYDROGENASE"/>
    <property type="match status" value="1"/>
</dbReference>
<dbReference type="PROSITE" id="PS00072">
    <property type="entry name" value="ACYL_COA_DH_1"/>
    <property type="match status" value="1"/>
</dbReference>
<dbReference type="AlphaFoldDB" id="A0A540WNI0"/>
<comment type="cofactor">
    <cofactor evidence="1 7">
        <name>FAD</name>
        <dbReference type="ChEBI" id="CHEBI:57692"/>
    </cofactor>
</comment>
<feature type="domain" description="Acyl-CoA oxidase/dehydrogenase middle" evidence="9">
    <location>
        <begin position="152"/>
        <end position="244"/>
    </location>
</feature>
<evidence type="ECO:0000256" key="1">
    <source>
        <dbReference type="ARBA" id="ARBA00001974"/>
    </source>
</evidence>
<evidence type="ECO:0000313" key="12">
    <source>
        <dbReference type="EMBL" id="TQF09994.1"/>
    </source>
</evidence>
<dbReference type="OrthoDB" id="9765339at2"/>
<dbReference type="InterPro" id="IPR006091">
    <property type="entry name" value="Acyl-CoA_Oxase/DH_mid-dom"/>
</dbReference>
<reference evidence="12 13" key="1">
    <citation type="submission" date="2019-06" db="EMBL/GenBank/DDBJ databases">
        <authorList>
            <person name="Livingstone P."/>
            <person name="Whitworth D."/>
        </authorList>
    </citation>
    <scope>NUCLEOTIDE SEQUENCE [LARGE SCALE GENOMIC DNA]</scope>
    <source>
        <strain evidence="12 13">AM401</strain>
    </source>
</reference>
<dbReference type="FunFam" id="1.10.540.10:FF:000001">
    <property type="entry name" value="Very long-chain-specific acyl-CoA dehydrogenase, mitochondrial"/>
    <property type="match status" value="1"/>
</dbReference>
<dbReference type="InterPro" id="IPR046373">
    <property type="entry name" value="Acyl-CoA_Oxase/DH_mid-dom_sf"/>
</dbReference>
<dbReference type="EMBL" id="VIFM01000291">
    <property type="protein sequence ID" value="TQF09994.1"/>
    <property type="molecule type" value="Genomic_DNA"/>
</dbReference>
<keyword evidence="13" id="KW-1185">Reference proteome</keyword>
<dbReference type="Gene3D" id="2.40.110.10">
    <property type="entry name" value="Butyryl-CoA Dehydrogenase, subunit A, domain 2"/>
    <property type="match status" value="1"/>
</dbReference>
<comment type="catalytic activity">
    <reaction evidence="6">
        <text>a 2,3-saturated acyl-CoA + A = a 2,3-dehydroacyl-CoA + AH2</text>
        <dbReference type="Rhea" id="RHEA:48608"/>
        <dbReference type="ChEBI" id="CHEBI:13193"/>
        <dbReference type="ChEBI" id="CHEBI:17499"/>
        <dbReference type="ChEBI" id="CHEBI:60015"/>
        <dbReference type="ChEBI" id="CHEBI:65111"/>
    </reaction>
</comment>
<dbReference type="Pfam" id="PF21263">
    <property type="entry name" value="Acyl-CoA-dh_C"/>
    <property type="match status" value="1"/>
</dbReference>
<evidence type="ECO:0000256" key="5">
    <source>
        <dbReference type="ARBA" id="ARBA00023002"/>
    </source>
</evidence>
<proteinExistence type="inferred from homology"/>
<evidence type="ECO:0000313" key="13">
    <source>
        <dbReference type="Proteomes" id="UP000315369"/>
    </source>
</evidence>
<gene>
    <name evidence="12" type="ORF">FJV41_41775</name>
</gene>
<evidence type="ECO:0000259" key="11">
    <source>
        <dbReference type="Pfam" id="PF21263"/>
    </source>
</evidence>
<keyword evidence="3 7" id="KW-0285">Flavoprotein</keyword>
<organism evidence="12 13">
    <name type="scientific">Myxococcus llanfairpwllgwyngyllgogerychwyrndrobwllllantysiliogogogochensis</name>
    <dbReference type="NCBI Taxonomy" id="2590453"/>
    <lineage>
        <taxon>Bacteria</taxon>
        <taxon>Pseudomonadati</taxon>
        <taxon>Myxococcota</taxon>
        <taxon>Myxococcia</taxon>
        <taxon>Myxococcales</taxon>
        <taxon>Cystobacterineae</taxon>
        <taxon>Myxococcaceae</taxon>
        <taxon>Myxococcus</taxon>
    </lineage>
</organism>
<dbReference type="PANTHER" id="PTHR43884:SF12">
    <property type="entry name" value="ISOVALERYL-COA DEHYDROGENASE, MITOCHONDRIAL-RELATED"/>
    <property type="match status" value="1"/>
</dbReference>
<dbReference type="InterPro" id="IPR009100">
    <property type="entry name" value="AcylCoA_DH/oxidase_NM_dom_sf"/>
</dbReference>
<dbReference type="PROSITE" id="PS00073">
    <property type="entry name" value="ACYL_COA_DH_2"/>
    <property type="match status" value="1"/>
</dbReference>
<dbReference type="InterPro" id="IPR049426">
    <property type="entry name" value="Acyl-CoA-dh-like_C"/>
</dbReference>
<evidence type="ECO:0000259" key="9">
    <source>
        <dbReference type="Pfam" id="PF02770"/>
    </source>
</evidence>
<accession>A0A540WNI0</accession>
<evidence type="ECO:0000256" key="4">
    <source>
        <dbReference type="ARBA" id="ARBA00022827"/>
    </source>
</evidence>
<keyword evidence="5 7" id="KW-0560">Oxidoreductase</keyword>
<evidence type="ECO:0000256" key="3">
    <source>
        <dbReference type="ARBA" id="ARBA00022630"/>
    </source>
</evidence>
<protein>
    <submittedName>
        <fullName evidence="12">Acyl-CoA dehydrogenase</fullName>
    </submittedName>
</protein>
<dbReference type="Pfam" id="PF02770">
    <property type="entry name" value="Acyl-CoA_dh_M"/>
    <property type="match status" value="1"/>
</dbReference>
<dbReference type="SUPFAM" id="SSF47203">
    <property type="entry name" value="Acyl-CoA dehydrogenase C-terminal domain-like"/>
    <property type="match status" value="1"/>
</dbReference>
<dbReference type="FunFam" id="2.40.110.10:FF:000001">
    <property type="entry name" value="Acyl-CoA dehydrogenase, mitochondrial"/>
    <property type="match status" value="1"/>
</dbReference>
<evidence type="ECO:0000256" key="6">
    <source>
        <dbReference type="ARBA" id="ARBA00052546"/>
    </source>
</evidence>
<keyword evidence="4 7" id="KW-0274">FAD</keyword>
<dbReference type="Proteomes" id="UP000315369">
    <property type="component" value="Unassembled WGS sequence"/>
</dbReference>
<evidence type="ECO:0000256" key="2">
    <source>
        <dbReference type="ARBA" id="ARBA00009347"/>
    </source>
</evidence>
<feature type="domain" description="Acyl-CoA dehydrogenase/oxidase C-terminal" evidence="8">
    <location>
        <begin position="257"/>
        <end position="421"/>
    </location>
</feature>
<evidence type="ECO:0000256" key="7">
    <source>
        <dbReference type="RuleBase" id="RU362125"/>
    </source>
</evidence>
<dbReference type="InterPro" id="IPR037069">
    <property type="entry name" value="AcylCoA_DH/ox_N_sf"/>
</dbReference>
<dbReference type="InterPro" id="IPR013786">
    <property type="entry name" value="AcylCoA_DH/ox_N"/>
</dbReference>
<dbReference type="GO" id="GO:0003995">
    <property type="term" value="F:acyl-CoA dehydrogenase activity"/>
    <property type="evidence" value="ECO:0007669"/>
    <property type="project" value="InterPro"/>
</dbReference>
<dbReference type="Gene3D" id="1.20.140.10">
    <property type="entry name" value="Butyryl-CoA Dehydrogenase, subunit A, domain 3"/>
    <property type="match status" value="2"/>
</dbReference>
<feature type="domain" description="Acyl-CoA dehydrogenase/oxidase N-terminal" evidence="10">
    <location>
        <begin position="36"/>
        <end position="148"/>
    </location>
</feature>